<dbReference type="InterPro" id="IPR005094">
    <property type="entry name" value="Endonuclease_MobA/VirD2"/>
</dbReference>
<dbReference type="HOGENOM" id="CLU_020692_0_0_7"/>
<proteinExistence type="predicted"/>
<feature type="region of interest" description="Disordered" evidence="1">
    <location>
        <begin position="249"/>
        <end position="276"/>
    </location>
</feature>
<evidence type="ECO:0000313" key="4">
    <source>
        <dbReference type="Proteomes" id="UP000005013"/>
    </source>
</evidence>
<accession>I0EUM2</accession>
<evidence type="ECO:0000259" key="2">
    <source>
        <dbReference type="Pfam" id="PF03432"/>
    </source>
</evidence>
<organism evidence="3 4">
    <name type="scientific">Helicobacter cetorum (strain ATCC BAA-540 / CCUG 52418 / MIT 99-5656)</name>
    <dbReference type="NCBI Taxonomy" id="1163745"/>
    <lineage>
        <taxon>Bacteria</taxon>
        <taxon>Pseudomonadati</taxon>
        <taxon>Campylobacterota</taxon>
        <taxon>Epsilonproteobacteria</taxon>
        <taxon>Campylobacterales</taxon>
        <taxon>Helicobacteraceae</taxon>
        <taxon>Helicobacter</taxon>
    </lineage>
</organism>
<dbReference type="AlphaFoldDB" id="I0EUM2"/>
<evidence type="ECO:0000256" key="1">
    <source>
        <dbReference type="SAM" id="MobiDB-lite"/>
    </source>
</evidence>
<dbReference type="Proteomes" id="UP000005013">
    <property type="component" value="Chromosome"/>
</dbReference>
<gene>
    <name evidence="3" type="ordered locus">HCD_08285</name>
</gene>
<protein>
    <recommendedName>
        <fullName evidence="2">MobA/VirD2-like nuclease domain-containing protein</fullName>
    </recommendedName>
</protein>
<dbReference type="Pfam" id="PF03432">
    <property type="entry name" value="Relaxase"/>
    <property type="match status" value="1"/>
</dbReference>
<sequence>MLVKFWGINQGGGDGDGSINYLLNERVEQGTAKVLKGDPNLTKSLLLSLTQKHKACVGCLSFEEPSIDENLKHELMESFENALLTESMQNRYNILWVEHTDKGRLELNFVIPRIDLTTQKAFTPYYHSADITRIDLWKDCINLKHNFTNPKDLEKQHNIQQHQTKNPKNKELLATYEKLDKLIQDNLGKLFNSRADIINFLKDSQCEVTRQGKDYISVKLPNQQKAKRLKGIIYDERFTEQRLIEQELREYSQNKDTSRERDTREIPTAPNTTPRATQSLIQELRDLEQQLHKHIEYKQRYYEKLH</sequence>
<dbReference type="eggNOG" id="ENOG5031G5F">
    <property type="taxonomic scope" value="Bacteria"/>
</dbReference>
<evidence type="ECO:0000313" key="3">
    <source>
        <dbReference type="EMBL" id="AFI06641.1"/>
    </source>
</evidence>
<feature type="domain" description="MobA/VirD2-like nuclease" evidence="2">
    <location>
        <begin position="52"/>
        <end position="134"/>
    </location>
</feature>
<dbReference type="EMBL" id="CP003481">
    <property type="protein sequence ID" value="AFI06641.1"/>
    <property type="molecule type" value="Genomic_DNA"/>
</dbReference>
<name>I0EUM2_HELCM</name>
<keyword evidence="4" id="KW-1185">Reference proteome</keyword>
<dbReference type="PATRIC" id="fig|1163745.3.peg.1758"/>
<reference evidence="3 4" key="1">
    <citation type="journal article" date="2013" name="PLoS ONE">
        <title>Sequence Divergence and Conservation in Genomes ofHelicobacter cetorum Strains from a Dolphin and a Whale.</title>
        <authorList>
            <person name="Kersulyte D."/>
            <person name="Rossi M."/>
            <person name="Berg D.E."/>
        </authorList>
    </citation>
    <scope>NUCLEOTIDE SEQUENCE [LARGE SCALE GENOMIC DNA]</scope>
    <source>
        <strain evidence="3 4">MIT 99-5656</strain>
    </source>
</reference>
<feature type="compositionally biased region" description="Basic and acidic residues" evidence="1">
    <location>
        <begin position="249"/>
        <end position="265"/>
    </location>
</feature>
<dbReference type="KEGG" id="hcm:HCD_08285"/>